<keyword evidence="2" id="KW-1133">Transmembrane helix</keyword>
<dbReference type="AlphaFoldDB" id="A0A0C3CEF7"/>
<feature type="transmembrane region" description="Helical" evidence="2">
    <location>
        <begin position="6"/>
        <end position="26"/>
    </location>
</feature>
<reference evidence="3 4" key="1">
    <citation type="submission" date="2014-04" db="EMBL/GenBank/DDBJ databases">
        <authorList>
            <consortium name="DOE Joint Genome Institute"/>
            <person name="Kuo A."/>
            <person name="Martino E."/>
            <person name="Perotto S."/>
            <person name="Kohler A."/>
            <person name="Nagy L.G."/>
            <person name="Floudas D."/>
            <person name="Copeland A."/>
            <person name="Barry K.W."/>
            <person name="Cichocki N."/>
            <person name="Veneault-Fourrey C."/>
            <person name="LaButti K."/>
            <person name="Lindquist E.A."/>
            <person name="Lipzen A."/>
            <person name="Lundell T."/>
            <person name="Morin E."/>
            <person name="Murat C."/>
            <person name="Sun H."/>
            <person name="Tunlid A."/>
            <person name="Henrissat B."/>
            <person name="Grigoriev I.V."/>
            <person name="Hibbett D.S."/>
            <person name="Martin F."/>
            <person name="Nordberg H.P."/>
            <person name="Cantor M.N."/>
            <person name="Hua S.X."/>
        </authorList>
    </citation>
    <scope>NUCLEOTIDE SEQUENCE [LARGE SCALE GENOMIC DNA]</scope>
    <source>
        <strain evidence="3 4">Zn</strain>
    </source>
</reference>
<dbReference type="OrthoDB" id="2559326at2759"/>
<keyword evidence="2" id="KW-0812">Transmembrane</keyword>
<dbReference type="EMBL" id="KN832882">
    <property type="protein sequence ID" value="KIM97318.1"/>
    <property type="molecule type" value="Genomic_DNA"/>
</dbReference>
<dbReference type="Proteomes" id="UP000054321">
    <property type="component" value="Unassembled WGS sequence"/>
</dbReference>
<name>A0A0C3CEF7_OIDMZ</name>
<protein>
    <submittedName>
        <fullName evidence="3">Uncharacterized protein</fullName>
    </submittedName>
</protein>
<keyword evidence="4" id="KW-1185">Reference proteome</keyword>
<sequence length="104" mass="11637">MKNAKLFWAYWSSLYATSLAAFYFACRSVDARAAAKTNSDLKGKQMDQIFLYASKSQPLLISCVKEGSPRADNATSPSQESVLDPAQTRHAPYTEDQRLPEKKK</sequence>
<evidence type="ECO:0000256" key="1">
    <source>
        <dbReference type="SAM" id="MobiDB-lite"/>
    </source>
</evidence>
<keyword evidence="2" id="KW-0472">Membrane</keyword>
<accession>A0A0C3CEF7</accession>
<evidence type="ECO:0000313" key="3">
    <source>
        <dbReference type="EMBL" id="KIM97318.1"/>
    </source>
</evidence>
<dbReference type="InParanoid" id="A0A0C3CEF7"/>
<organism evidence="3 4">
    <name type="scientific">Oidiodendron maius (strain Zn)</name>
    <dbReference type="NCBI Taxonomy" id="913774"/>
    <lineage>
        <taxon>Eukaryota</taxon>
        <taxon>Fungi</taxon>
        <taxon>Dikarya</taxon>
        <taxon>Ascomycota</taxon>
        <taxon>Pezizomycotina</taxon>
        <taxon>Leotiomycetes</taxon>
        <taxon>Leotiomycetes incertae sedis</taxon>
        <taxon>Myxotrichaceae</taxon>
        <taxon>Oidiodendron</taxon>
    </lineage>
</organism>
<gene>
    <name evidence="3" type="ORF">OIDMADRAFT_20529</name>
</gene>
<dbReference type="HOGENOM" id="CLU_120625_1_0_1"/>
<evidence type="ECO:0000256" key="2">
    <source>
        <dbReference type="SAM" id="Phobius"/>
    </source>
</evidence>
<evidence type="ECO:0000313" key="4">
    <source>
        <dbReference type="Proteomes" id="UP000054321"/>
    </source>
</evidence>
<proteinExistence type="predicted"/>
<feature type="compositionally biased region" description="Basic and acidic residues" evidence="1">
    <location>
        <begin position="92"/>
        <end position="104"/>
    </location>
</feature>
<feature type="region of interest" description="Disordered" evidence="1">
    <location>
        <begin position="67"/>
        <end position="104"/>
    </location>
</feature>
<reference evidence="4" key="2">
    <citation type="submission" date="2015-01" db="EMBL/GenBank/DDBJ databases">
        <title>Evolutionary Origins and Diversification of the Mycorrhizal Mutualists.</title>
        <authorList>
            <consortium name="DOE Joint Genome Institute"/>
            <consortium name="Mycorrhizal Genomics Consortium"/>
            <person name="Kohler A."/>
            <person name="Kuo A."/>
            <person name="Nagy L.G."/>
            <person name="Floudas D."/>
            <person name="Copeland A."/>
            <person name="Barry K.W."/>
            <person name="Cichocki N."/>
            <person name="Veneault-Fourrey C."/>
            <person name="LaButti K."/>
            <person name="Lindquist E.A."/>
            <person name="Lipzen A."/>
            <person name="Lundell T."/>
            <person name="Morin E."/>
            <person name="Murat C."/>
            <person name="Riley R."/>
            <person name="Ohm R."/>
            <person name="Sun H."/>
            <person name="Tunlid A."/>
            <person name="Henrissat B."/>
            <person name="Grigoriev I.V."/>
            <person name="Hibbett D.S."/>
            <person name="Martin F."/>
        </authorList>
    </citation>
    <scope>NUCLEOTIDE SEQUENCE [LARGE SCALE GENOMIC DNA]</scope>
    <source>
        <strain evidence="4">Zn</strain>
    </source>
</reference>